<sequence length="815" mass="91552">MLLLLFLHLYCPTLLTSCVSESVECIPSEREALLTFKHHLVDPSNRLSSWNSSNPSCCQWDYVVCSNVTAHVLHLHLNTSRDPFYYDGYFNFVAHDKFMFSGEINDSLVELKHMNYLNLSGNDFGGMQIPTFLFSITSLTHLDLQEAGFQGKIPHQIGNLSNLLYLDLSFCITGTIPHQIGNLSNLIHLGLQSGYYDEPLVFEHVHWLSGLTSLQYLDLGGADLSKSFDWLQTIQALPSLQELFLQDCSLGDDYKQSSKLNFSSLLSLDIPVAPKWIFQLNKLVSLRCGSYYYDSIGVPIPDGIQNLTLLENLDLSLNSFSSHIPDWLFRLHHLKFLNLGHNHLAGTISNSLGNLTSLVTLDLSSNHFEGAIPVFLGNLTSLISLDISDNQFEGGIPTSFRKLCNMRHISFSDLKCNQQVDEILEILIPCVSHQLKSLVAHNSQISDDNLFQGIVQEDDLANFTALRVLDVSCNNFTLKVHPSWQPKFQLIRLIMNSWKLGPRFPSWIQSQKELDYLDVSDTGISDSISTWFWKTSPNFYLNFSHNHIHYGSLPPKFLGTIVDFSSNHLQGNLPFVGTEVIWLDLSHNSFSGSITDFLCQKPARVNELQILNLASNNLSGKISNCWRMWPDLLEVNLESNYFTGSLPSSMGALSSLEYLRVRKNTLSGKFPTSLKRNERLISLDLGENNFTGEILGWVGEKLTILKFLRLRSNNFSGNISKKLCDMKFLQILDLAQNNLSGNIPNYLNHLSAMISKTSERPYVHARVAGATISMILGVKGINSEYNSILGLVKYIDLSANELSGGIPIESQSYLA</sequence>
<dbReference type="InterPro" id="IPR003591">
    <property type="entry name" value="Leu-rich_rpt_typical-subtyp"/>
</dbReference>
<protein>
    <recommendedName>
        <fullName evidence="17">Leucine-rich repeat-containing N-terminal plant-type domain-containing protein</fullName>
    </recommendedName>
</protein>
<comment type="similarity">
    <text evidence="2">Belongs to the RLP family.</text>
</comment>
<dbReference type="SMART" id="SM00369">
    <property type="entry name" value="LRR_TYP"/>
    <property type="match status" value="5"/>
</dbReference>
<dbReference type="Pfam" id="PF00560">
    <property type="entry name" value="LRR_1"/>
    <property type="match status" value="3"/>
</dbReference>
<evidence type="ECO:0000256" key="8">
    <source>
        <dbReference type="ARBA" id="ARBA00022989"/>
    </source>
</evidence>
<evidence type="ECO:0000256" key="4">
    <source>
        <dbReference type="ARBA" id="ARBA00022614"/>
    </source>
</evidence>
<feature type="chain" id="PRO_5045608906" description="Leucine-rich repeat-containing N-terminal plant-type domain-containing protein" evidence="12">
    <location>
        <begin position="17"/>
        <end position="815"/>
    </location>
</feature>
<comment type="caution">
    <text evidence="15">The sequence shown here is derived from an EMBL/GenBank/DDBJ whole genome shotgun (WGS) entry which is preliminary data.</text>
</comment>
<evidence type="ECO:0000256" key="5">
    <source>
        <dbReference type="ARBA" id="ARBA00022692"/>
    </source>
</evidence>
<keyword evidence="7" id="KW-0677">Repeat</keyword>
<dbReference type="PANTHER" id="PTHR48063:SF63">
    <property type="entry name" value="LEUCINE-RICH RECEPTOR-LIKE KINASE FAMILY PROTEIN"/>
    <property type="match status" value="1"/>
</dbReference>
<dbReference type="PANTHER" id="PTHR48063">
    <property type="entry name" value="LRR RECEPTOR-LIKE KINASE"/>
    <property type="match status" value="1"/>
</dbReference>
<dbReference type="InterPro" id="IPR055414">
    <property type="entry name" value="LRR_R13L4/SHOC2-like"/>
</dbReference>
<evidence type="ECO:0008006" key="17">
    <source>
        <dbReference type="Google" id="ProtNLM"/>
    </source>
</evidence>
<dbReference type="Pfam" id="PF08263">
    <property type="entry name" value="LRRNT_2"/>
    <property type="match status" value="1"/>
</dbReference>
<evidence type="ECO:0000259" key="13">
    <source>
        <dbReference type="Pfam" id="PF08263"/>
    </source>
</evidence>
<keyword evidence="3" id="KW-1003">Cell membrane</keyword>
<dbReference type="Gene3D" id="3.80.10.10">
    <property type="entry name" value="Ribonuclease Inhibitor"/>
    <property type="match status" value="4"/>
</dbReference>
<dbReference type="InterPro" id="IPR001611">
    <property type="entry name" value="Leu-rich_rpt"/>
</dbReference>
<dbReference type="Pfam" id="PF23598">
    <property type="entry name" value="LRR_14"/>
    <property type="match status" value="2"/>
</dbReference>
<evidence type="ECO:0000313" key="15">
    <source>
        <dbReference type="EMBL" id="MED6210448.1"/>
    </source>
</evidence>
<dbReference type="EMBL" id="JASCZI010242278">
    <property type="protein sequence ID" value="MED6210448.1"/>
    <property type="molecule type" value="Genomic_DNA"/>
</dbReference>
<organism evidence="15 16">
    <name type="scientific">Stylosanthes scabra</name>
    <dbReference type="NCBI Taxonomy" id="79078"/>
    <lineage>
        <taxon>Eukaryota</taxon>
        <taxon>Viridiplantae</taxon>
        <taxon>Streptophyta</taxon>
        <taxon>Embryophyta</taxon>
        <taxon>Tracheophyta</taxon>
        <taxon>Spermatophyta</taxon>
        <taxon>Magnoliopsida</taxon>
        <taxon>eudicotyledons</taxon>
        <taxon>Gunneridae</taxon>
        <taxon>Pentapetalae</taxon>
        <taxon>rosids</taxon>
        <taxon>fabids</taxon>
        <taxon>Fabales</taxon>
        <taxon>Fabaceae</taxon>
        <taxon>Papilionoideae</taxon>
        <taxon>50 kb inversion clade</taxon>
        <taxon>dalbergioids sensu lato</taxon>
        <taxon>Dalbergieae</taxon>
        <taxon>Pterocarpus clade</taxon>
        <taxon>Stylosanthes</taxon>
    </lineage>
</organism>
<keyword evidence="8" id="KW-1133">Transmembrane helix</keyword>
<dbReference type="Proteomes" id="UP001341840">
    <property type="component" value="Unassembled WGS sequence"/>
</dbReference>
<keyword evidence="16" id="KW-1185">Reference proteome</keyword>
<dbReference type="InterPro" id="IPR013210">
    <property type="entry name" value="LRR_N_plant-typ"/>
</dbReference>
<keyword evidence="11" id="KW-0325">Glycoprotein</keyword>
<evidence type="ECO:0000256" key="12">
    <source>
        <dbReference type="SAM" id="SignalP"/>
    </source>
</evidence>
<evidence type="ECO:0000256" key="11">
    <source>
        <dbReference type="ARBA" id="ARBA00023180"/>
    </source>
</evidence>
<evidence type="ECO:0000256" key="1">
    <source>
        <dbReference type="ARBA" id="ARBA00004251"/>
    </source>
</evidence>
<accession>A0ABU6YMX2</accession>
<evidence type="ECO:0000259" key="14">
    <source>
        <dbReference type="Pfam" id="PF23598"/>
    </source>
</evidence>
<keyword evidence="6 12" id="KW-0732">Signal</keyword>
<name>A0ABU6YMX2_9FABA</name>
<feature type="domain" description="Leucine-rich repeat-containing N-terminal plant-type" evidence="13">
    <location>
        <begin position="27"/>
        <end position="66"/>
    </location>
</feature>
<proteinExistence type="inferred from homology"/>
<reference evidence="15 16" key="1">
    <citation type="journal article" date="2023" name="Plants (Basel)">
        <title>Bridging the Gap: Combining Genomics and Transcriptomics Approaches to Understand Stylosanthes scabra, an Orphan Legume from the Brazilian Caatinga.</title>
        <authorList>
            <person name="Ferreira-Neto J.R.C."/>
            <person name="da Silva M.D."/>
            <person name="Binneck E."/>
            <person name="de Melo N.F."/>
            <person name="da Silva R.H."/>
            <person name="de Melo A.L.T.M."/>
            <person name="Pandolfi V."/>
            <person name="Bustamante F.O."/>
            <person name="Brasileiro-Vidal A.C."/>
            <person name="Benko-Iseppon A.M."/>
        </authorList>
    </citation>
    <scope>NUCLEOTIDE SEQUENCE [LARGE SCALE GENOMIC DNA]</scope>
    <source>
        <tissue evidence="15">Leaves</tissue>
    </source>
</reference>
<keyword evidence="4" id="KW-0433">Leucine-rich repeat</keyword>
<dbReference type="InterPro" id="IPR046956">
    <property type="entry name" value="RLP23-like"/>
</dbReference>
<feature type="domain" description="Disease resistance R13L4/SHOC-2-like LRR" evidence="14">
    <location>
        <begin position="107"/>
        <end position="286"/>
    </location>
</feature>
<gene>
    <name evidence="15" type="ORF">PIB30_064217</name>
</gene>
<keyword evidence="10" id="KW-0675">Receptor</keyword>
<evidence type="ECO:0000256" key="10">
    <source>
        <dbReference type="ARBA" id="ARBA00023170"/>
    </source>
</evidence>
<evidence type="ECO:0000256" key="7">
    <source>
        <dbReference type="ARBA" id="ARBA00022737"/>
    </source>
</evidence>
<evidence type="ECO:0000256" key="9">
    <source>
        <dbReference type="ARBA" id="ARBA00023136"/>
    </source>
</evidence>
<evidence type="ECO:0000313" key="16">
    <source>
        <dbReference type="Proteomes" id="UP001341840"/>
    </source>
</evidence>
<evidence type="ECO:0000256" key="3">
    <source>
        <dbReference type="ARBA" id="ARBA00022475"/>
    </source>
</evidence>
<keyword evidence="9" id="KW-0472">Membrane</keyword>
<comment type="subcellular location">
    <subcellularLocation>
        <location evidence="1">Cell membrane</location>
        <topology evidence="1">Single-pass type I membrane protein</topology>
    </subcellularLocation>
</comment>
<keyword evidence="5" id="KW-0812">Transmembrane</keyword>
<evidence type="ECO:0000256" key="2">
    <source>
        <dbReference type="ARBA" id="ARBA00009592"/>
    </source>
</evidence>
<evidence type="ECO:0000256" key="6">
    <source>
        <dbReference type="ARBA" id="ARBA00022729"/>
    </source>
</evidence>
<feature type="signal peptide" evidence="12">
    <location>
        <begin position="1"/>
        <end position="16"/>
    </location>
</feature>
<dbReference type="InterPro" id="IPR032675">
    <property type="entry name" value="LRR_dom_sf"/>
</dbReference>
<dbReference type="SUPFAM" id="SSF52058">
    <property type="entry name" value="L domain-like"/>
    <property type="match status" value="3"/>
</dbReference>
<feature type="domain" description="Disease resistance R13L4/SHOC-2-like LRR" evidence="14">
    <location>
        <begin position="328"/>
        <end position="519"/>
    </location>
</feature>